<dbReference type="KEGG" id="wco:G7084_02700"/>
<dbReference type="AlphaFoldDB" id="A0A6G8AZD7"/>
<dbReference type="EC" id="6.3.2.2" evidence="2 9"/>
<dbReference type="InterPro" id="IPR014746">
    <property type="entry name" value="Gln_synth/guanido_kin_cat_dom"/>
</dbReference>
<keyword evidence="12" id="KW-1185">Reference proteome</keyword>
<keyword evidence="3 8" id="KW-0436">Ligase</keyword>
<evidence type="ECO:0000256" key="1">
    <source>
        <dbReference type="ARBA" id="ARBA00005006"/>
    </source>
</evidence>
<dbReference type="EMBL" id="CP049888">
    <property type="protein sequence ID" value="QIL50329.1"/>
    <property type="molecule type" value="Genomic_DNA"/>
</dbReference>
<dbReference type="PANTHER" id="PTHR38761">
    <property type="entry name" value="GLUTAMATE--CYSTEINE LIGASE"/>
    <property type="match status" value="1"/>
</dbReference>
<reference evidence="11 12" key="1">
    <citation type="submission" date="2020-03" db="EMBL/GenBank/DDBJ databases">
        <title>Weissella sp. nov., isolated from Cybister lewisianus.</title>
        <authorList>
            <person name="Hyun D.-W."/>
            <person name="Bae J.-W."/>
        </authorList>
    </citation>
    <scope>NUCLEOTIDE SEQUENCE [LARGE SCALE GENOMIC DNA]</scope>
    <source>
        <strain evidence="11 12">HDW19</strain>
    </source>
</reference>
<protein>
    <recommendedName>
        <fullName evidence="2 9">Glutamate--cysteine ligase</fullName>
        <ecNumber evidence="2 9">6.3.2.2</ecNumber>
    </recommendedName>
</protein>
<dbReference type="InterPro" id="IPR007370">
    <property type="entry name" value="Glu_cys_ligase"/>
</dbReference>
<proteinExistence type="inferred from homology"/>
<evidence type="ECO:0000256" key="5">
    <source>
        <dbReference type="ARBA" id="ARBA00022741"/>
    </source>
</evidence>
<evidence type="ECO:0000256" key="7">
    <source>
        <dbReference type="ARBA" id="ARBA00048819"/>
    </source>
</evidence>
<accession>A0A6G8AZD7</accession>
<evidence type="ECO:0000256" key="6">
    <source>
        <dbReference type="ARBA" id="ARBA00022840"/>
    </source>
</evidence>
<sequence length="432" mass="49255">MLKSENEISKKGYDFRHLLNFRIGFEVERHRVNLAGEISTFPYPKGIGNEVENAWITTDFMETMTEVVTPVAQTAEQAFVALDKISNVLKASLAEEELLWPLSMPPTLPKNLADIDIAHTTAEKRAYFINWVQRHNFQRATPTGVHINLGLNLQFIESNDLSRDEINELYMKVARGFMKNRYVLTYFFGASPIAEENYFLESQHAVNFVRSIRQSKLGFGTRYPGDYSSVEKYVAKILNGIRTGELFADNDFHAPVRLRGTQDLNHLASEGIDHIELRVLDFDPWSRDGISADAVHLIRLMAAYFIEYEEGPFNLTQADQVNEEVSLSSPTDKLHRGKMWSFIDDLKKFAYQIQAGQVFYDVLNRLTSQLQNPENTISARLIANIKNGSLNDFALNQATLNKMETPKIQTIKSVFEDSDGRVNSDDLKAHLF</sequence>
<evidence type="ECO:0000313" key="11">
    <source>
        <dbReference type="EMBL" id="QIL50329.1"/>
    </source>
</evidence>
<name>A0A6G8AZD7_9LACO</name>
<dbReference type="Proteomes" id="UP000500741">
    <property type="component" value="Chromosome"/>
</dbReference>
<evidence type="ECO:0000256" key="4">
    <source>
        <dbReference type="ARBA" id="ARBA00022684"/>
    </source>
</evidence>
<keyword evidence="5" id="KW-0547">Nucleotide-binding</keyword>
<dbReference type="InterPro" id="IPR006334">
    <property type="entry name" value="Glut_cys_ligase"/>
</dbReference>
<dbReference type="PANTHER" id="PTHR38761:SF1">
    <property type="entry name" value="GLUTAMATE--CYSTEINE LIGASE"/>
    <property type="match status" value="1"/>
</dbReference>
<dbReference type="GO" id="GO:0005524">
    <property type="term" value="F:ATP binding"/>
    <property type="evidence" value="ECO:0007669"/>
    <property type="project" value="UniProtKB-KW"/>
</dbReference>
<evidence type="ECO:0000256" key="2">
    <source>
        <dbReference type="ARBA" id="ARBA00012220"/>
    </source>
</evidence>
<keyword evidence="4 8" id="KW-0317">Glutathione biosynthesis</keyword>
<organism evidence="11 12">
    <name type="scientific">Weissella coleopterorum</name>
    <dbReference type="NCBI Taxonomy" id="2714949"/>
    <lineage>
        <taxon>Bacteria</taxon>
        <taxon>Bacillati</taxon>
        <taxon>Bacillota</taxon>
        <taxon>Bacilli</taxon>
        <taxon>Lactobacillales</taxon>
        <taxon>Lactobacillaceae</taxon>
        <taxon>Weissella</taxon>
    </lineage>
</organism>
<dbReference type="GO" id="GO:0005829">
    <property type="term" value="C:cytosol"/>
    <property type="evidence" value="ECO:0007669"/>
    <property type="project" value="TreeGrafter"/>
</dbReference>
<dbReference type="Pfam" id="PF04262">
    <property type="entry name" value="Glu_cys_ligase"/>
    <property type="match status" value="1"/>
</dbReference>
<evidence type="ECO:0000256" key="9">
    <source>
        <dbReference type="RuleBase" id="RU004391"/>
    </source>
</evidence>
<feature type="domain" description="Glutamate--cysteine ligase" evidence="10">
    <location>
        <begin position="17"/>
        <end position="323"/>
    </location>
</feature>
<evidence type="ECO:0000256" key="8">
    <source>
        <dbReference type="RuleBase" id="RU003544"/>
    </source>
</evidence>
<comment type="catalytic activity">
    <reaction evidence="7 9">
        <text>L-cysteine + L-glutamate + ATP = gamma-L-glutamyl-L-cysteine + ADP + phosphate + H(+)</text>
        <dbReference type="Rhea" id="RHEA:13285"/>
        <dbReference type="ChEBI" id="CHEBI:15378"/>
        <dbReference type="ChEBI" id="CHEBI:29985"/>
        <dbReference type="ChEBI" id="CHEBI:30616"/>
        <dbReference type="ChEBI" id="CHEBI:35235"/>
        <dbReference type="ChEBI" id="CHEBI:43474"/>
        <dbReference type="ChEBI" id="CHEBI:58173"/>
        <dbReference type="ChEBI" id="CHEBI:456216"/>
        <dbReference type="EC" id="6.3.2.2"/>
    </reaction>
</comment>
<comment type="similarity">
    <text evidence="8">Belongs to the glutamate--cysteine ligase type 1 family.</text>
</comment>
<dbReference type="GO" id="GO:0046872">
    <property type="term" value="F:metal ion binding"/>
    <property type="evidence" value="ECO:0007669"/>
    <property type="project" value="TreeGrafter"/>
</dbReference>
<gene>
    <name evidence="11" type="ORF">G7084_02700</name>
</gene>
<dbReference type="GO" id="GO:0004357">
    <property type="term" value="F:glutamate-cysteine ligase activity"/>
    <property type="evidence" value="ECO:0007669"/>
    <property type="project" value="UniProtKB-EC"/>
</dbReference>
<comment type="pathway">
    <text evidence="1 9">Sulfur metabolism; glutathione biosynthesis; glutathione from L-cysteine and L-glutamate: step 1/2.</text>
</comment>
<evidence type="ECO:0000313" key="12">
    <source>
        <dbReference type="Proteomes" id="UP000500741"/>
    </source>
</evidence>
<keyword evidence="6" id="KW-0067">ATP-binding</keyword>
<dbReference type="GO" id="GO:0006750">
    <property type="term" value="P:glutathione biosynthetic process"/>
    <property type="evidence" value="ECO:0007669"/>
    <property type="project" value="UniProtKB-UniPathway"/>
</dbReference>
<dbReference type="SUPFAM" id="SSF55931">
    <property type="entry name" value="Glutamine synthetase/guanido kinase"/>
    <property type="match status" value="1"/>
</dbReference>
<evidence type="ECO:0000256" key="3">
    <source>
        <dbReference type="ARBA" id="ARBA00022598"/>
    </source>
</evidence>
<dbReference type="Gene3D" id="3.30.590.20">
    <property type="match status" value="1"/>
</dbReference>
<evidence type="ECO:0000259" key="10">
    <source>
        <dbReference type="Pfam" id="PF04262"/>
    </source>
</evidence>
<dbReference type="UniPathway" id="UPA00142">
    <property type="reaction ID" value="UER00209"/>
</dbReference>
<dbReference type="RefSeq" id="WP_166009830.1">
    <property type="nucleotide sequence ID" value="NZ_CP049888.1"/>
</dbReference>